<reference evidence="2" key="1">
    <citation type="submission" date="2018-11" db="EMBL/GenBank/DDBJ databases">
        <authorList>
            <consortium name="Pathogen Informatics"/>
        </authorList>
    </citation>
    <scope>NUCLEOTIDE SEQUENCE</scope>
</reference>
<comment type="caution">
    <text evidence="2">The sequence shown here is derived from an EMBL/GenBank/DDBJ whole genome shotgun (WGS) entry which is preliminary data.</text>
</comment>
<proteinExistence type="predicted"/>
<evidence type="ECO:0000313" key="2">
    <source>
        <dbReference type="EMBL" id="VEL28274.1"/>
    </source>
</evidence>
<feature type="region of interest" description="Disordered" evidence="1">
    <location>
        <begin position="221"/>
        <end position="240"/>
    </location>
</feature>
<feature type="region of interest" description="Disordered" evidence="1">
    <location>
        <begin position="139"/>
        <end position="168"/>
    </location>
</feature>
<dbReference type="EMBL" id="CAAALY010093758">
    <property type="protein sequence ID" value="VEL28274.1"/>
    <property type="molecule type" value="Genomic_DNA"/>
</dbReference>
<dbReference type="SUPFAM" id="SSF57903">
    <property type="entry name" value="FYVE/PHD zinc finger"/>
    <property type="match status" value="1"/>
</dbReference>
<sequence length="280" mass="28968">MVQRLERLRRLTSARGRCECSICGRQFESGSSLPGSNGAGGAEAGEASSRARPRVSVCRDCGRTVCANCCFRLSLLSGSVSSSDSAGLRRTDSAASQIESLDPPNGLTGRWLVATPSSSTRLGALTQKRRFFFTLRPSQEATVETSETTATPTRHRTTSEAGASRRSSGTAYSLAGLAMNLGAGVMSRLSSASASASPTRPAPDASAPWSPAEEQIAPATALQGHSGDGEAPSDGDDAPGDRGLIVLCRLCCEAQEASPHSQPLGNSTLFASTTLTSKVV</sequence>
<feature type="compositionally biased region" description="Low complexity" evidence="1">
    <location>
        <begin position="140"/>
        <end position="152"/>
    </location>
</feature>
<dbReference type="InterPro" id="IPR011011">
    <property type="entry name" value="Znf_FYVE_PHD"/>
</dbReference>
<protein>
    <submittedName>
        <fullName evidence="2">Uncharacterized protein</fullName>
    </submittedName>
</protein>
<evidence type="ECO:0000313" key="3">
    <source>
        <dbReference type="Proteomes" id="UP000784294"/>
    </source>
</evidence>
<keyword evidence="3" id="KW-1185">Reference proteome</keyword>
<gene>
    <name evidence="2" type="ORF">PXEA_LOCUS21714</name>
</gene>
<dbReference type="AlphaFoldDB" id="A0A3S5FEY4"/>
<feature type="region of interest" description="Disordered" evidence="1">
    <location>
        <begin position="192"/>
        <end position="212"/>
    </location>
</feature>
<organism evidence="2 3">
    <name type="scientific">Protopolystoma xenopodis</name>
    <dbReference type="NCBI Taxonomy" id="117903"/>
    <lineage>
        <taxon>Eukaryota</taxon>
        <taxon>Metazoa</taxon>
        <taxon>Spiralia</taxon>
        <taxon>Lophotrochozoa</taxon>
        <taxon>Platyhelminthes</taxon>
        <taxon>Monogenea</taxon>
        <taxon>Polyopisthocotylea</taxon>
        <taxon>Polystomatidea</taxon>
        <taxon>Polystomatidae</taxon>
        <taxon>Protopolystoma</taxon>
    </lineage>
</organism>
<evidence type="ECO:0000256" key="1">
    <source>
        <dbReference type="SAM" id="MobiDB-lite"/>
    </source>
</evidence>
<dbReference type="Proteomes" id="UP000784294">
    <property type="component" value="Unassembled WGS sequence"/>
</dbReference>
<name>A0A3S5FEY4_9PLAT</name>
<accession>A0A3S5FEY4</accession>